<gene>
    <name evidence="1" type="ORF">H8744_13510</name>
</gene>
<dbReference type="AlphaFoldDB" id="A0A926F979"/>
<proteinExistence type="predicted"/>
<sequence length="353" mass="39200">MKPYIYLRGLRHVDLSVFCVDGGQKSYWDPVFNTRVPYSSGQQVKRSILDAISCELQSEPSSVTFVFDVNNKGALGEGEVLSLCDPQYFDQLLGGWMRAAKGGSERTLKRRSPLSISAMRPLHPLLGGRFNENVTFDRSDKPEVHKVIVRDASGKPMSEEQIGALLAGTDRSLYRKWIPENGRATGLFIYDVAIDLRTLFAVSVNQMEPELSKEKIEELKEKGWISSQNAFGECLIMPKSDREKVIPAIAKALINWKISSNQARTFSLMETLAVAISDNANTLAGAIRAKLIAVDSDKKIAKPLVDETAGADLFIALPCSGYMITETESADALHEAEDRLIELMLSFDYENQK</sequence>
<keyword evidence="2" id="KW-1185">Reference proteome</keyword>
<evidence type="ECO:0000313" key="2">
    <source>
        <dbReference type="Proteomes" id="UP000651085"/>
    </source>
</evidence>
<organism evidence="1 2">
    <name type="scientific">Jilunia laotingensis</name>
    <dbReference type="NCBI Taxonomy" id="2763675"/>
    <lineage>
        <taxon>Bacteria</taxon>
        <taxon>Pseudomonadati</taxon>
        <taxon>Bacteroidota</taxon>
        <taxon>Bacteroidia</taxon>
        <taxon>Bacteroidales</taxon>
        <taxon>Bacteroidaceae</taxon>
        <taxon>Jilunia</taxon>
    </lineage>
</organism>
<protein>
    <submittedName>
        <fullName evidence="1">CRISPR-associated protein Cas7</fullName>
    </submittedName>
</protein>
<comment type="caution">
    <text evidence="1">The sequence shown here is derived from an EMBL/GenBank/DDBJ whole genome shotgun (WGS) entry which is preliminary data.</text>
</comment>
<reference evidence="1" key="1">
    <citation type="submission" date="2020-08" db="EMBL/GenBank/DDBJ databases">
        <title>Genome public.</title>
        <authorList>
            <person name="Liu C."/>
            <person name="Sun Q."/>
        </authorList>
    </citation>
    <scope>NUCLEOTIDE SEQUENCE</scope>
    <source>
        <strain evidence="1">N12</strain>
    </source>
</reference>
<dbReference type="EMBL" id="JACRTF010000001">
    <property type="protein sequence ID" value="MBC8594244.1"/>
    <property type="molecule type" value="Genomic_DNA"/>
</dbReference>
<dbReference type="RefSeq" id="WP_262435343.1">
    <property type="nucleotide sequence ID" value="NZ_JACRTF010000001.1"/>
</dbReference>
<dbReference type="Proteomes" id="UP000651085">
    <property type="component" value="Unassembled WGS sequence"/>
</dbReference>
<name>A0A926F979_9BACT</name>
<accession>A0A926F979</accession>
<evidence type="ECO:0000313" key="1">
    <source>
        <dbReference type="EMBL" id="MBC8594244.1"/>
    </source>
</evidence>